<accession>A0A0A9FVE4</accession>
<name>A0A0A9FVE4_ARUDO</name>
<evidence type="ECO:0000313" key="1">
    <source>
        <dbReference type="EMBL" id="JAE14286.1"/>
    </source>
</evidence>
<proteinExistence type="predicted"/>
<dbReference type="EMBL" id="GBRH01183610">
    <property type="protein sequence ID" value="JAE14286.1"/>
    <property type="molecule type" value="Transcribed_RNA"/>
</dbReference>
<reference evidence="1" key="2">
    <citation type="journal article" date="2015" name="Data Brief">
        <title>Shoot transcriptome of the giant reed, Arundo donax.</title>
        <authorList>
            <person name="Barrero R.A."/>
            <person name="Guerrero F.D."/>
            <person name="Moolhuijzen P."/>
            <person name="Goolsby J.A."/>
            <person name="Tidwell J."/>
            <person name="Bellgard S.E."/>
            <person name="Bellgard M.I."/>
        </authorList>
    </citation>
    <scope>NUCLEOTIDE SEQUENCE</scope>
    <source>
        <tissue evidence="1">Shoot tissue taken approximately 20 cm above the soil surface</tissue>
    </source>
</reference>
<reference evidence="1" key="1">
    <citation type="submission" date="2014-09" db="EMBL/GenBank/DDBJ databases">
        <authorList>
            <person name="Magalhaes I.L.F."/>
            <person name="Oliveira U."/>
            <person name="Santos F.R."/>
            <person name="Vidigal T.H.D.A."/>
            <person name="Brescovit A.D."/>
            <person name="Santos A.J."/>
        </authorList>
    </citation>
    <scope>NUCLEOTIDE SEQUENCE</scope>
    <source>
        <tissue evidence="1">Shoot tissue taken approximately 20 cm above the soil surface</tissue>
    </source>
</reference>
<dbReference type="AlphaFoldDB" id="A0A0A9FVE4"/>
<organism evidence="1">
    <name type="scientific">Arundo donax</name>
    <name type="common">Giant reed</name>
    <name type="synonym">Donax arundinaceus</name>
    <dbReference type="NCBI Taxonomy" id="35708"/>
    <lineage>
        <taxon>Eukaryota</taxon>
        <taxon>Viridiplantae</taxon>
        <taxon>Streptophyta</taxon>
        <taxon>Embryophyta</taxon>
        <taxon>Tracheophyta</taxon>
        <taxon>Spermatophyta</taxon>
        <taxon>Magnoliopsida</taxon>
        <taxon>Liliopsida</taxon>
        <taxon>Poales</taxon>
        <taxon>Poaceae</taxon>
        <taxon>PACMAD clade</taxon>
        <taxon>Arundinoideae</taxon>
        <taxon>Arundineae</taxon>
        <taxon>Arundo</taxon>
    </lineage>
</organism>
<protein>
    <submittedName>
        <fullName evidence="1">Uncharacterized protein</fullName>
    </submittedName>
</protein>
<sequence>MMALFSAGFVAIHCSWQIKGVIQITIAVQRPITVRVVFLYNIS</sequence>